<feature type="domain" description="Transposase IS200-like" evidence="1">
    <location>
        <begin position="14"/>
        <end position="128"/>
    </location>
</feature>
<dbReference type="PANTHER" id="PTHR36966:SF1">
    <property type="entry name" value="REP-ASSOCIATED TYROSINE TRANSPOSASE"/>
    <property type="match status" value="1"/>
</dbReference>
<dbReference type="AlphaFoldDB" id="A0A5S3VCM1"/>
<dbReference type="InterPro" id="IPR052715">
    <property type="entry name" value="RAYT_transposase"/>
</dbReference>
<dbReference type="PANTHER" id="PTHR36966">
    <property type="entry name" value="REP-ASSOCIATED TYROSINE TRANSPOSASE"/>
    <property type="match status" value="1"/>
</dbReference>
<reference evidence="2 3" key="1">
    <citation type="submission" date="2018-01" db="EMBL/GenBank/DDBJ databases">
        <authorList>
            <person name="Paulsen S."/>
            <person name="Gram L.K."/>
        </authorList>
    </citation>
    <scope>NUCLEOTIDE SEQUENCE [LARGE SCALE GENOMIC DNA]</scope>
    <source>
        <strain evidence="2 3">S3790</strain>
    </source>
</reference>
<dbReference type="GO" id="GO:0004803">
    <property type="term" value="F:transposase activity"/>
    <property type="evidence" value="ECO:0007669"/>
    <property type="project" value="InterPro"/>
</dbReference>
<dbReference type="Pfam" id="PF01797">
    <property type="entry name" value="Y1_Tnp"/>
    <property type="match status" value="1"/>
</dbReference>
<dbReference type="GO" id="GO:0006313">
    <property type="term" value="P:DNA transposition"/>
    <property type="evidence" value="ECO:0007669"/>
    <property type="project" value="InterPro"/>
</dbReference>
<dbReference type="NCBIfam" id="NF047646">
    <property type="entry name" value="REP_Tyr_transpos"/>
    <property type="match status" value="1"/>
</dbReference>
<name>A0A5S3VCM1_9GAMM</name>
<evidence type="ECO:0000313" key="2">
    <source>
        <dbReference type="EMBL" id="TMO69949.1"/>
    </source>
</evidence>
<evidence type="ECO:0000259" key="1">
    <source>
        <dbReference type="SMART" id="SM01321"/>
    </source>
</evidence>
<dbReference type="InterPro" id="IPR002686">
    <property type="entry name" value="Transposase_17"/>
</dbReference>
<organism evidence="2 3">
    <name type="scientific">Pseudoalteromonas aurantia</name>
    <dbReference type="NCBI Taxonomy" id="43654"/>
    <lineage>
        <taxon>Bacteria</taxon>
        <taxon>Pseudomonadati</taxon>
        <taxon>Pseudomonadota</taxon>
        <taxon>Gammaproteobacteria</taxon>
        <taxon>Alteromonadales</taxon>
        <taxon>Pseudoalteromonadaceae</taxon>
        <taxon>Pseudoalteromonas</taxon>
    </lineage>
</organism>
<proteinExistence type="predicted"/>
<reference evidence="3" key="2">
    <citation type="submission" date="2019-06" db="EMBL/GenBank/DDBJ databases">
        <title>Co-occurence of chitin degradation, pigmentation and bioactivity in marine Pseudoalteromonas.</title>
        <authorList>
            <person name="Sonnenschein E.C."/>
            <person name="Bech P.K."/>
        </authorList>
    </citation>
    <scope>NUCLEOTIDE SEQUENCE [LARGE SCALE GENOMIC DNA]</scope>
    <source>
        <strain evidence="3">S3790</strain>
    </source>
</reference>
<dbReference type="GO" id="GO:0043565">
    <property type="term" value="F:sequence-specific DNA binding"/>
    <property type="evidence" value="ECO:0007669"/>
    <property type="project" value="TreeGrafter"/>
</dbReference>
<dbReference type="InterPro" id="IPR036515">
    <property type="entry name" value="Transposase_17_sf"/>
</dbReference>
<evidence type="ECO:0000313" key="3">
    <source>
        <dbReference type="Proteomes" id="UP000307217"/>
    </source>
</evidence>
<gene>
    <name evidence="2" type="ORF">CWC19_02850</name>
</gene>
<dbReference type="Proteomes" id="UP000307217">
    <property type="component" value="Unassembled WGS sequence"/>
</dbReference>
<dbReference type="SMART" id="SM01321">
    <property type="entry name" value="Y1_Tnp"/>
    <property type="match status" value="1"/>
</dbReference>
<dbReference type="Gene3D" id="3.30.70.1290">
    <property type="entry name" value="Transposase IS200-like"/>
    <property type="match status" value="1"/>
</dbReference>
<dbReference type="RefSeq" id="WP_138589890.1">
    <property type="nucleotide sequence ID" value="NZ_PNBX01000008.1"/>
</dbReference>
<protein>
    <submittedName>
        <fullName evidence="2">Transposase</fullName>
    </submittedName>
</protein>
<comment type="caution">
    <text evidence="2">The sequence shown here is derived from an EMBL/GenBank/DDBJ whole genome shotgun (WGS) entry which is preliminary data.</text>
</comment>
<dbReference type="EMBL" id="PNBX01000008">
    <property type="protein sequence ID" value="TMO69949.1"/>
    <property type="molecule type" value="Genomic_DNA"/>
</dbReference>
<dbReference type="OrthoDB" id="9794403at2"/>
<dbReference type="SUPFAM" id="SSF143422">
    <property type="entry name" value="Transposase IS200-like"/>
    <property type="match status" value="1"/>
</dbReference>
<sequence length="164" mass="19557">MHKSHLLRKGRVSIPHHYYSITLVTHKRTPYFSFLTINRLVIKQLIDRCEKLSIDLIAFVIMPDHIHLLIQLSTTTTLSDFIRSFKGTLTSILRPLINNQRLWQRDYYDHMIRNETELLHNARYIVANPLRAKLVQKIGQYPYCCANTYKKRHRRTFTARLNPQ</sequence>
<accession>A0A5S3VCM1</accession>